<evidence type="ECO:0000259" key="8">
    <source>
        <dbReference type="Pfam" id="PF07715"/>
    </source>
</evidence>
<dbReference type="Gene3D" id="2.40.170.20">
    <property type="entry name" value="TonB-dependent receptor, beta-barrel domain"/>
    <property type="match status" value="1"/>
</dbReference>
<sequence length="792" mass="90107">MKYFLLLLLGFFPVILSAQIEINGIVEDSRHAIEFATVTLHNGSNEYVIGAITSENGAFKFSVNQGKYKLTINYIGYKQYQSEISVTKNSNLGIIQIETNNIELDELVLQTKKHILVRKNDRLVFNIENTTTADAGSAIEVLSVTPGLILNNDQLSMLGKTSINVMVDGRITPFTGNQLNSYLNSIPSNTIKSIEVITAPPSKYNAEGNGGLINIILKQNKNNSWNSSIRLSGTERYQSSWDGGATFNYKKDKLSISANVGKDDFNKKNIYHNKTFYPNQNWVGDGSGLYQNKGLNSSLSIDYQALKFWTTGVDYSNSFSDVEEKSNNLDKIFTINNELEFSIKSVGRSNSQPKRHSFNFHNIFALDSLGKKISIDMDFYKAVSNKDGDNGGITFDRDNNIIENPFFSNQTTIDYDFNNLATKIDVELPLKTLNLEFGASSSLSETINEFDFFNTVSGDVIFDLNQSNKFKYNEKIFAVYASGDSNLTKKWSLKAGLRIENTWITSYSKSIGQENKNDYLKFFPTIYSTYKFNDIYSLTASFNKRLSRPRFESLDPFKIVINPFKIVEGNPFLRPSYTDNYEFIFNSKKNELKGYFQDVKGKYEQIAEIDAVTTIVNYTYLNYLNMKNYGLTDTYIYDKIKWLTSYNTFDIGYSIIQSSIPKTINKQEGYNAFLQTRNDITLNSKHTFLMGFSYYYVFPSKVNVSQAEGYGSLNLSLKLRLLDKNLSLSFFMNDVLDSNRHLITTYYGGVKSAYKNYYDSRSIRVSAIYSFGNKKIKLNSRPAGNQDIQNRL</sequence>
<keyword evidence="4" id="KW-0812">Transmembrane</keyword>
<comment type="subcellular location">
    <subcellularLocation>
        <location evidence="1">Cell outer membrane</location>
        <topology evidence="1">Multi-pass membrane protein</topology>
    </subcellularLocation>
</comment>
<keyword evidence="7" id="KW-0998">Cell outer membrane</keyword>
<dbReference type="PANTHER" id="PTHR30069:SF29">
    <property type="entry name" value="HEMOGLOBIN AND HEMOGLOBIN-HAPTOGLOBIN-BINDING PROTEIN 1-RELATED"/>
    <property type="match status" value="1"/>
</dbReference>
<proteinExistence type="predicted"/>
<dbReference type="InterPro" id="IPR039426">
    <property type="entry name" value="TonB-dep_rcpt-like"/>
</dbReference>
<dbReference type="InterPro" id="IPR012910">
    <property type="entry name" value="Plug_dom"/>
</dbReference>
<keyword evidence="2" id="KW-0813">Transport</keyword>
<gene>
    <name evidence="10" type="ORF">ACFX5F_13120</name>
</gene>
<dbReference type="SUPFAM" id="SSF56935">
    <property type="entry name" value="Porins"/>
    <property type="match status" value="1"/>
</dbReference>
<dbReference type="EMBL" id="JBHZPY010000012">
    <property type="protein sequence ID" value="MFE3872164.1"/>
    <property type="molecule type" value="Genomic_DNA"/>
</dbReference>
<keyword evidence="5" id="KW-0732">Signal</keyword>
<keyword evidence="6" id="KW-0472">Membrane</keyword>
<dbReference type="PANTHER" id="PTHR30069">
    <property type="entry name" value="TONB-DEPENDENT OUTER MEMBRANE RECEPTOR"/>
    <property type="match status" value="1"/>
</dbReference>
<organism evidence="10 11">
    <name type="scientific">Flavobacterium zhoui</name>
    <dbReference type="NCBI Taxonomy" id="3230414"/>
    <lineage>
        <taxon>Bacteria</taxon>
        <taxon>Pseudomonadati</taxon>
        <taxon>Bacteroidota</taxon>
        <taxon>Flavobacteriia</taxon>
        <taxon>Flavobacteriales</taxon>
        <taxon>Flavobacteriaceae</taxon>
        <taxon>Flavobacterium</taxon>
    </lineage>
</organism>
<dbReference type="InterPro" id="IPR041700">
    <property type="entry name" value="OMP_b-brl_3"/>
</dbReference>
<keyword evidence="11" id="KW-1185">Reference proteome</keyword>
<dbReference type="InterPro" id="IPR036942">
    <property type="entry name" value="Beta-barrel_TonB_sf"/>
</dbReference>
<keyword evidence="3" id="KW-1134">Transmembrane beta strand</keyword>
<dbReference type="Gene3D" id="2.170.130.10">
    <property type="entry name" value="TonB-dependent receptor, plug domain"/>
    <property type="match status" value="1"/>
</dbReference>
<dbReference type="InterPro" id="IPR008969">
    <property type="entry name" value="CarboxyPept-like_regulatory"/>
</dbReference>
<feature type="domain" description="TonB-dependent receptor plug" evidence="8">
    <location>
        <begin position="135"/>
        <end position="211"/>
    </location>
</feature>
<comment type="caution">
    <text evidence="10">The sequence shown here is derived from an EMBL/GenBank/DDBJ whole genome shotgun (WGS) entry which is preliminary data.</text>
</comment>
<dbReference type="Proteomes" id="UP001600107">
    <property type="component" value="Unassembled WGS sequence"/>
</dbReference>
<evidence type="ECO:0000313" key="11">
    <source>
        <dbReference type="Proteomes" id="UP001600107"/>
    </source>
</evidence>
<name>A0ABW6I7J6_9FLAO</name>
<reference evidence="10 11" key="1">
    <citation type="submission" date="2024-06" db="EMBL/GenBank/DDBJ databases">
        <title>Flavobacterium spp. isolated from glacier.</title>
        <authorList>
            <person name="Han D."/>
        </authorList>
    </citation>
    <scope>NUCLEOTIDE SEQUENCE [LARGE SCALE GENOMIC DNA]</scope>
    <source>
        <strain evidence="10 11">ZS1P70</strain>
    </source>
</reference>
<evidence type="ECO:0000313" key="10">
    <source>
        <dbReference type="EMBL" id="MFE3872164.1"/>
    </source>
</evidence>
<dbReference type="Pfam" id="PF13715">
    <property type="entry name" value="CarbopepD_reg_2"/>
    <property type="match status" value="1"/>
</dbReference>
<dbReference type="SUPFAM" id="SSF49464">
    <property type="entry name" value="Carboxypeptidase regulatory domain-like"/>
    <property type="match status" value="1"/>
</dbReference>
<dbReference type="Pfam" id="PF07715">
    <property type="entry name" value="Plug"/>
    <property type="match status" value="1"/>
</dbReference>
<protein>
    <submittedName>
        <fullName evidence="10">Outer membrane beta-barrel protein</fullName>
    </submittedName>
</protein>
<evidence type="ECO:0000256" key="7">
    <source>
        <dbReference type="ARBA" id="ARBA00023237"/>
    </source>
</evidence>
<evidence type="ECO:0000256" key="4">
    <source>
        <dbReference type="ARBA" id="ARBA00022692"/>
    </source>
</evidence>
<dbReference type="InterPro" id="IPR037066">
    <property type="entry name" value="Plug_dom_sf"/>
</dbReference>
<dbReference type="Gene3D" id="2.60.40.1120">
    <property type="entry name" value="Carboxypeptidase-like, regulatory domain"/>
    <property type="match status" value="1"/>
</dbReference>
<feature type="domain" description="Outer membrane protein beta-barrel" evidence="9">
    <location>
        <begin position="366"/>
        <end position="769"/>
    </location>
</feature>
<evidence type="ECO:0000256" key="5">
    <source>
        <dbReference type="ARBA" id="ARBA00022729"/>
    </source>
</evidence>
<evidence type="ECO:0000256" key="6">
    <source>
        <dbReference type="ARBA" id="ARBA00023136"/>
    </source>
</evidence>
<evidence type="ECO:0000256" key="2">
    <source>
        <dbReference type="ARBA" id="ARBA00022448"/>
    </source>
</evidence>
<accession>A0ABW6I7J6</accession>
<dbReference type="Pfam" id="PF14905">
    <property type="entry name" value="OMP_b-brl_3"/>
    <property type="match status" value="1"/>
</dbReference>
<evidence type="ECO:0000256" key="1">
    <source>
        <dbReference type="ARBA" id="ARBA00004571"/>
    </source>
</evidence>
<evidence type="ECO:0000256" key="3">
    <source>
        <dbReference type="ARBA" id="ARBA00022452"/>
    </source>
</evidence>
<evidence type="ECO:0000259" key="9">
    <source>
        <dbReference type="Pfam" id="PF14905"/>
    </source>
</evidence>